<dbReference type="EMBL" id="QQAZ01000024">
    <property type="protein sequence ID" value="RDI42793.1"/>
    <property type="molecule type" value="Genomic_DNA"/>
</dbReference>
<dbReference type="Pfam" id="PF00501">
    <property type="entry name" value="AMP-binding"/>
    <property type="match status" value="1"/>
</dbReference>
<dbReference type="OrthoDB" id="3671040at2"/>
<name>A0A370GLM4_9NOCA</name>
<comment type="similarity">
    <text evidence="1">Belongs to the ATP-dependent AMP-binding enzyme family.</text>
</comment>
<dbReference type="Proteomes" id="UP000255355">
    <property type="component" value="Unassembled WGS sequence"/>
</dbReference>
<reference evidence="3 4" key="1">
    <citation type="submission" date="2018-07" db="EMBL/GenBank/DDBJ databases">
        <title>Genomic Encyclopedia of Type Strains, Phase IV (KMG-IV): sequencing the most valuable type-strain genomes for metagenomic binning, comparative biology and taxonomic classification.</title>
        <authorList>
            <person name="Goeker M."/>
        </authorList>
    </citation>
    <scope>NUCLEOTIDE SEQUENCE [LARGE SCALE GENOMIC DNA]</scope>
    <source>
        <strain evidence="3 4">DSM 44952</strain>
    </source>
</reference>
<accession>A0A370GLM4</accession>
<dbReference type="RefSeq" id="WP_068028082.1">
    <property type="nucleotide sequence ID" value="NZ_QQAZ01000024.1"/>
</dbReference>
<evidence type="ECO:0000256" key="1">
    <source>
        <dbReference type="ARBA" id="ARBA00006432"/>
    </source>
</evidence>
<organism evidence="3 4">
    <name type="scientific">Nocardia mexicana</name>
    <dbReference type="NCBI Taxonomy" id="279262"/>
    <lineage>
        <taxon>Bacteria</taxon>
        <taxon>Bacillati</taxon>
        <taxon>Actinomycetota</taxon>
        <taxon>Actinomycetes</taxon>
        <taxon>Mycobacteriales</taxon>
        <taxon>Nocardiaceae</taxon>
        <taxon>Nocardia</taxon>
    </lineage>
</organism>
<evidence type="ECO:0000259" key="2">
    <source>
        <dbReference type="Pfam" id="PF00501"/>
    </source>
</evidence>
<dbReference type="InterPro" id="IPR045851">
    <property type="entry name" value="AMP-bd_C_sf"/>
</dbReference>
<dbReference type="NCBIfam" id="NF005850">
    <property type="entry name" value="PRK07768.1"/>
    <property type="match status" value="1"/>
</dbReference>
<dbReference type="Gene3D" id="3.40.50.12780">
    <property type="entry name" value="N-terminal domain of ligase-like"/>
    <property type="match status" value="1"/>
</dbReference>
<dbReference type="SUPFAM" id="SSF56801">
    <property type="entry name" value="Acetyl-CoA synthetase-like"/>
    <property type="match status" value="1"/>
</dbReference>
<dbReference type="InterPro" id="IPR000873">
    <property type="entry name" value="AMP-dep_synth/lig_dom"/>
</dbReference>
<dbReference type="GO" id="GO:0005886">
    <property type="term" value="C:plasma membrane"/>
    <property type="evidence" value="ECO:0007669"/>
    <property type="project" value="TreeGrafter"/>
</dbReference>
<proteinExistence type="inferred from homology"/>
<dbReference type="STRING" id="1210089.GCA_001613165_06325"/>
<dbReference type="PROSITE" id="PS00455">
    <property type="entry name" value="AMP_BINDING"/>
    <property type="match status" value="1"/>
</dbReference>
<dbReference type="PANTHER" id="PTHR22754">
    <property type="entry name" value="DISCO-INTERACTING PROTEIN 2 DIP2 -RELATED"/>
    <property type="match status" value="1"/>
</dbReference>
<comment type="caution">
    <text evidence="3">The sequence shown here is derived from an EMBL/GenBank/DDBJ whole genome shotgun (WGS) entry which is preliminary data.</text>
</comment>
<dbReference type="InterPro" id="IPR042099">
    <property type="entry name" value="ANL_N_sf"/>
</dbReference>
<keyword evidence="4" id="KW-1185">Reference proteome</keyword>
<dbReference type="AlphaFoldDB" id="A0A370GLM4"/>
<dbReference type="PANTHER" id="PTHR22754:SF32">
    <property type="entry name" value="DISCO-INTERACTING PROTEIN 2"/>
    <property type="match status" value="1"/>
</dbReference>
<evidence type="ECO:0000313" key="3">
    <source>
        <dbReference type="EMBL" id="RDI42793.1"/>
    </source>
</evidence>
<dbReference type="GO" id="GO:0070566">
    <property type="term" value="F:adenylyltransferase activity"/>
    <property type="evidence" value="ECO:0007669"/>
    <property type="project" value="TreeGrafter"/>
</dbReference>
<dbReference type="GO" id="GO:0006633">
    <property type="term" value="P:fatty acid biosynthetic process"/>
    <property type="evidence" value="ECO:0007669"/>
    <property type="project" value="TreeGrafter"/>
</dbReference>
<dbReference type="InterPro" id="IPR020845">
    <property type="entry name" value="AMP-binding_CS"/>
</dbReference>
<dbReference type="Gene3D" id="3.30.300.30">
    <property type="match status" value="1"/>
</dbReference>
<protein>
    <submittedName>
        <fullName evidence="3">Fatty-acyl-CoA synthase</fullName>
    </submittedName>
</protein>
<gene>
    <name evidence="3" type="ORF">DFR68_12456</name>
</gene>
<evidence type="ECO:0000313" key="4">
    <source>
        <dbReference type="Proteomes" id="UP000255355"/>
    </source>
</evidence>
<feature type="domain" description="AMP-dependent synthetase/ligase" evidence="2">
    <location>
        <begin position="25"/>
        <end position="402"/>
    </location>
</feature>
<sequence>MSRFIDAVFGTGPALGRGIVVGEPDTPTRIAWSEVTETARELAGGLAALGVGRGDRVAVLVRAPAEAAPLVQAVWLRGAAVTMLQQPTPRTDHTHWLHATLGMLDAIDARLVLAGLSFLSVVPSLAAAGIHTVATADLSGGRPAGPVGCAEGDIALLQLSSGSTGTPKAVAITHENLHHNWSAMTEVYGFTPEHDTMVSWLPLFHDFGMIAFLAGPMQSGMDTVCVTPAEFLAAPAVWPELLTRYRATFTGSPNFGYAMLARTLAAAPAGAYDLSALRIALNGGEPIDPATVRALTDAGARFGLRPGAVAMGYGMAEATLVVALTRPGETARIETVDADRLETEGSARPAVLRTARRTREFVAVGRPVPGMGVRVVDETGTRLPARTVGEFQVRGGAVTHRYRTAAGWQDARDRSGWLATGDLGYLTDTGEAVVCGRRKDTIIVAGRNIFPTEVERIAGRVGGVRAGNAAAIRLSPAEGREHFAVIVESRLHDDAAEAERIGAEVARRVRDDIGVAPRQVLVVAPGTLPKTPSGKLRRSAAAVLLAPDPAEPASEVR</sequence>